<sequence length="495" mass="54134">MKKTLLLLAAVATASGAFAEGYQVNNFSARQAGMANVGTAMKLGAESIYFNPAATAFQESKFNISVGATGILSYVSASTLPSMENGYESSLTEDSDNKMSTPLHMYINYKPAERWAVGLGFYTPNGSSMNWGDNWSGSHLIQQINLAAYTFQPTVSFRICDRLSVGAGLMLTWGNFDLSRAMLPIGAGNKTLAQGFNTIGKLLPALGAGAGLSPEEIARYQAMAQQGETYFTDNLQDKSIVSAKLEGNANLAVGVNAGILWDVTDEWSIAMSYRSRMDMKVDKGTAQLIYASQESQQLLSFLNQMLQTAGQPSAIPALDKGTFHTQLALPTTVTWGVSYRPNDKWRMGVDLQWIGWSAYKDLNVSFNEKELGIKDIYSVKNYSNTLSARFGAEYDALDWLAARVGIYYDESPVDSNYLNPETPSMTKISYSLGMSFRLAACAALDVAYCYVSSADPERTGSYPVYDYTSGDLASVFTRNYKLHAHVLSFGMRFNF</sequence>
<evidence type="ECO:0000256" key="8">
    <source>
        <dbReference type="SAM" id="SignalP"/>
    </source>
</evidence>
<dbReference type="GO" id="GO:0015483">
    <property type="term" value="F:long-chain fatty acid transporting porin activity"/>
    <property type="evidence" value="ECO:0007669"/>
    <property type="project" value="TreeGrafter"/>
</dbReference>
<dbReference type="Pfam" id="PF03349">
    <property type="entry name" value="Toluene_X"/>
    <property type="match status" value="1"/>
</dbReference>
<evidence type="ECO:0000256" key="2">
    <source>
        <dbReference type="ARBA" id="ARBA00008163"/>
    </source>
</evidence>
<evidence type="ECO:0000313" key="9">
    <source>
        <dbReference type="EMBL" id="BBL06160.1"/>
    </source>
</evidence>
<organism evidence="9 10">
    <name type="scientific">Alistipes dispar</name>
    <dbReference type="NCBI Taxonomy" id="2585119"/>
    <lineage>
        <taxon>Bacteria</taxon>
        <taxon>Pseudomonadati</taxon>
        <taxon>Bacteroidota</taxon>
        <taxon>Bacteroidia</taxon>
        <taxon>Bacteroidales</taxon>
        <taxon>Rikenellaceae</taxon>
        <taxon>Alistipes</taxon>
    </lineage>
</organism>
<keyword evidence="6" id="KW-0472">Membrane</keyword>
<keyword evidence="5 8" id="KW-0732">Signal</keyword>
<keyword evidence="3" id="KW-1134">Transmembrane beta strand</keyword>
<dbReference type="AlphaFoldDB" id="A0A4Y1WZ02"/>
<evidence type="ECO:0000256" key="3">
    <source>
        <dbReference type="ARBA" id="ARBA00022452"/>
    </source>
</evidence>
<dbReference type="Proteomes" id="UP000319374">
    <property type="component" value="Chromosome"/>
</dbReference>
<dbReference type="GO" id="GO:0009279">
    <property type="term" value="C:cell outer membrane"/>
    <property type="evidence" value="ECO:0007669"/>
    <property type="project" value="UniProtKB-SubCell"/>
</dbReference>
<name>A0A4Y1WZ02_9BACT</name>
<feature type="signal peptide" evidence="8">
    <location>
        <begin position="1"/>
        <end position="19"/>
    </location>
</feature>
<dbReference type="KEGG" id="ada:A5CPEGH6_07980"/>
<evidence type="ECO:0000256" key="1">
    <source>
        <dbReference type="ARBA" id="ARBA00004571"/>
    </source>
</evidence>
<dbReference type="SUPFAM" id="SSF56935">
    <property type="entry name" value="Porins"/>
    <property type="match status" value="1"/>
</dbReference>
<dbReference type="RefSeq" id="WP_141428002.1">
    <property type="nucleotide sequence ID" value="NZ_AP019736.1"/>
</dbReference>
<feature type="chain" id="PRO_5021307103" evidence="8">
    <location>
        <begin position="20"/>
        <end position="495"/>
    </location>
</feature>
<evidence type="ECO:0000256" key="7">
    <source>
        <dbReference type="ARBA" id="ARBA00023237"/>
    </source>
</evidence>
<evidence type="ECO:0000256" key="4">
    <source>
        <dbReference type="ARBA" id="ARBA00022692"/>
    </source>
</evidence>
<dbReference type="Gene3D" id="2.40.160.60">
    <property type="entry name" value="Outer membrane protein transport protein (OMPP1/FadL/TodX)"/>
    <property type="match status" value="1"/>
</dbReference>
<dbReference type="PANTHER" id="PTHR35093:SF8">
    <property type="entry name" value="OUTER MEMBRANE PROTEIN NMB0088-RELATED"/>
    <property type="match status" value="1"/>
</dbReference>
<accession>A0A4Y1WZ02</accession>
<gene>
    <name evidence="9" type="ORF">A5CPEGH6_07980</name>
</gene>
<dbReference type="InterPro" id="IPR005017">
    <property type="entry name" value="OMPP1/FadL/TodX"/>
</dbReference>
<dbReference type="GeneID" id="98672771"/>
<keyword evidence="7" id="KW-0998">Cell outer membrane</keyword>
<evidence type="ECO:0000313" key="10">
    <source>
        <dbReference type="Proteomes" id="UP000319374"/>
    </source>
</evidence>
<dbReference type="EMBL" id="AP019736">
    <property type="protein sequence ID" value="BBL06160.1"/>
    <property type="molecule type" value="Genomic_DNA"/>
</dbReference>
<evidence type="ECO:0000256" key="6">
    <source>
        <dbReference type="ARBA" id="ARBA00023136"/>
    </source>
</evidence>
<dbReference type="PANTHER" id="PTHR35093">
    <property type="entry name" value="OUTER MEMBRANE PROTEIN NMB0088-RELATED"/>
    <property type="match status" value="1"/>
</dbReference>
<dbReference type="OrthoDB" id="9922at2"/>
<comment type="similarity">
    <text evidence="2">Belongs to the OmpP1/FadL family.</text>
</comment>
<reference evidence="10" key="1">
    <citation type="submission" date="2019-06" db="EMBL/GenBank/DDBJ databases">
        <title>Alistipes onderdonkii subsp. vulgaris subsp. nov., Alistipes dispar sp. nov. and Alistipes communis sp. nov., isolated from human faeces, and creation of Alistipes onderdonkii subsp. onderdonkii subsp. nov.</title>
        <authorList>
            <person name="Sakamoto M."/>
            <person name="Ikeyama N."/>
            <person name="Ogata Y."/>
            <person name="Suda W."/>
            <person name="Iino T."/>
            <person name="Hattori M."/>
            <person name="Ohkuma M."/>
        </authorList>
    </citation>
    <scope>NUCLEOTIDE SEQUENCE [LARGE SCALE GENOMIC DNA]</scope>
    <source>
        <strain evidence="10">5CPEGH6</strain>
    </source>
</reference>
<proteinExistence type="inferred from homology"/>
<keyword evidence="10" id="KW-1185">Reference proteome</keyword>
<evidence type="ECO:0000256" key="5">
    <source>
        <dbReference type="ARBA" id="ARBA00022729"/>
    </source>
</evidence>
<comment type="subcellular location">
    <subcellularLocation>
        <location evidence="1">Cell outer membrane</location>
        <topology evidence="1">Multi-pass membrane protein</topology>
    </subcellularLocation>
</comment>
<protein>
    <submittedName>
        <fullName evidence="9">Membrane protein</fullName>
    </submittedName>
</protein>
<keyword evidence="4" id="KW-0812">Transmembrane</keyword>